<keyword evidence="3" id="KW-0472">Membrane</keyword>
<dbReference type="Pfam" id="PF02397">
    <property type="entry name" value="Bac_transf"/>
    <property type="match status" value="1"/>
</dbReference>
<dbReference type="Proteomes" id="UP000232164">
    <property type="component" value="Unassembled WGS sequence"/>
</dbReference>
<dbReference type="PANTHER" id="PTHR30576:SF0">
    <property type="entry name" value="UNDECAPRENYL-PHOSPHATE N-ACETYLGALACTOSAMINYL 1-PHOSPHATE TRANSFERASE-RELATED"/>
    <property type="match status" value="1"/>
</dbReference>
<name>A0A2N0D9P6_RHISU</name>
<evidence type="ECO:0000259" key="4">
    <source>
        <dbReference type="Pfam" id="PF02397"/>
    </source>
</evidence>
<gene>
    <name evidence="5" type="ORF">CWR43_15595</name>
</gene>
<reference evidence="5 6" key="1">
    <citation type="submission" date="2017-11" db="EMBL/GenBank/DDBJ databases">
        <authorList>
            <person name="Han C.G."/>
        </authorList>
    </citation>
    <scope>NUCLEOTIDE SEQUENCE [LARGE SCALE GENOMIC DNA]</scope>
    <source>
        <strain evidence="5 6">HCNT1</strain>
    </source>
</reference>
<keyword evidence="5" id="KW-0808">Transferase</keyword>
<sequence>MLGGVMSIWYAHRHISSLHFRESPKCERLPLHLADPGHIDAAVGRSTRYLFVRRMFDIAFVLASAPASVLLVGVAAAAVLVTMGRPVFLAQERVGYRGRTFRALKLRSMRTSDGAPRPTSLDDDRITPLGAFLRQSHLDELPQLWNVLVGQMSLIGPRPEWVPLARRYECAFPEYKLRYCAPPGLTGLAQVKQGYVSTIEEVKAKVEYDIYYILNISVAMDFKILLLTSKTIFNSALSR</sequence>
<dbReference type="InterPro" id="IPR003362">
    <property type="entry name" value="Bact_transf"/>
</dbReference>
<comment type="caution">
    <text evidence="5">The sequence shown here is derived from an EMBL/GenBank/DDBJ whole genome shotgun (WGS) entry which is preliminary data.</text>
</comment>
<evidence type="ECO:0000313" key="6">
    <source>
        <dbReference type="Proteomes" id="UP000232164"/>
    </source>
</evidence>
<comment type="similarity">
    <text evidence="1">Belongs to the bacterial sugar transferase family.</text>
</comment>
<keyword evidence="3" id="KW-0812">Transmembrane</keyword>
<dbReference type="EMBL" id="PIQN01000009">
    <property type="protein sequence ID" value="PKA42831.1"/>
    <property type="molecule type" value="Genomic_DNA"/>
</dbReference>
<reference evidence="5 6" key="2">
    <citation type="submission" date="2017-12" db="EMBL/GenBank/DDBJ databases">
        <title>Genome sequence of Rhizobium sullae HCNT1 isolated from Sulla coronaria nodules and featuring peculiar denitrification phenotypes.</title>
        <authorList>
            <person name="De Diego-Diaz B."/>
            <person name="Treu L."/>
            <person name="Campanaro S."/>
            <person name="Da Silva Duarte V."/>
            <person name="Basaglia M."/>
            <person name="Favaro L."/>
            <person name="Casella S."/>
            <person name="Squartini A."/>
        </authorList>
    </citation>
    <scope>NUCLEOTIDE SEQUENCE [LARGE SCALE GENOMIC DNA]</scope>
    <source>
        <strain evidence="5 6">HCNT1</strain>
    </source>
</reference>
<keyword evidence="3" id="KW-1133">Transmembrane helix</keyword>
<feature type="transmembrane region" description="Helical" evidence="3">
    <location>
        <begin position="58"/>
        <end position="83"/>
    </location>
</feature>
<dbReference type="PANTHER" id="PTHR30576">
    <property type="entry name" value="COLANIC BIOSYNTHESIS UDP-GLUCOSE LIPID CARRIER TRANSFERASE"/>
    <property type="match status" value="1"/>
</dbReference>
<dbReference type="GO" id="GO:0000271">
    <property type="term" value="P:polysaccharide biosynthetic process"/>
    <property type="evidence" value="ECO:0007669"/>
    <property type="project" value="UniProtKB-KW"/>
</dbReference>
<evidence type="ECO:0000256" key="1">
    <source>
        <dbReference type="ARBA" id="ARBA00006464"/>
    </source>
</evidence>
<evidence type="ECO:0000313" key="5">
    <source>
        <dbReference type="EMBL" id="PKA42831.1"/>
    </source>
</evidence>
<feature type="domain" description="Bacterial sugar transferase" evidence="4">
    <location>
        <begin position="53"/>
        <end position="233"/>
    </location>
</feature>
<evidence type="ECO:0000256" key="3">
    <source>
        <dbReference type="SAM" id="Phobius"/>
    </source>
</evidence>
<dbReference type="GO" id="GO:0016780">
    <property type="term" value="F:phosphotransferase activity, for other substituted phosphate groups"/>
    <property type="evidence" value="ECO:0007669"/>
    <property type="project" value="TreeGrafter"/>
</dbReference>
<organism evidence="5 6">
    <name type="scientific">Rhizobium sullae</name>
    <name type="common">Rhizobium hedysari</name>
    <dbReference type="NCBI Taxonomy" id="50338"/>
    <lineage>
        <taxon>Bacteria</taxon>
        <taxon>Pseudomonadati</taxon>
        <taxon>Pseudomonadota</taxon>
        <taxon>Alphaproteobacteria</taxon>
        <taxon>Hyphomicrobiales</taxon>
        <taxon>Rhizobiaceae</taxon>
        <taxon>Rhizobium/Agrobacterium group</taxon>
        <taxon>Rhizobium</taxon>
    </lineage>
</organism>
<accession>A0A2N0D9P6</accession>
<keyword evidence="2" id="KW-0270">Exopolysaccharide synthesis</keyword>
<protein>
    <submittedName>
        <fullName evidence="5">Sugar transferase</fullName>
    </submittedName>
</protein>
<evidence type="ECO:0000256" key="2">
    <source>
        <dbReference type="ARBA" id="ARBA00023169"/>
    </source>
</evidence>
<dbReference type="AlphaFoldDB" id="A0A2N0D9P6"/>
<proteinExistence type="inferred from homology"/>
<dbReference type="STRING" id="1041146.GCA_000427985_01754"/>